<gene>
    <name evidence="1" type="ORF">CGLY_04090</name>
</gene>
<dbReference type="STRING" id="1404245.CGLY_04090"/>
<name>X5E9E5_9CORY</name>
<dbReference type="HOGENOM" id="CLU_074514_1_0_11"/>
<keyword evidence="2" id="KW-1185">Reference proteome</keyword>
<evidence type="ECO:0000313" key="1">
    <source>
        <dbReference type="EMBL" id="AHW63266.1"/>
    </source>
</evidence>
<sequence length="244" mass="24788">MEQVVEDAQGTGVRDRGAIVAELRSRIATIGDGGGDTTADLQEAEHVSRVPVPGWLSGVLVAGGLPRGAVTAVDDCPAALVDLLTTLTADGGCAAVVGYPRLALAAVAAGGGDLERLILVPDPTPHATAVVGTLVEGVDMVVYAAPSAVAPSVARPVEARLRRSRCALVVCAGVRSWPGARLHLSWSTEGVTGLGVGSGRVRGISVVGKAWGQGQPPQTFRGSVGADDAAVDLRQTQLLKEKVL</sequence>
<dbReference type="eggNOG" id="COG4544">
    <property type="taxonomic scope" value="Bacteria"/>
</dbReference>
<accession>X5E9E5</accession>
<dbReference type="AlphaFoldDB" id="X5E9E5"/>
<organism evidence="1 2">
    <name type="scientific">Corynebacterium glyciniphilum AJ 3170</name>
    <dbReference type="NCBI Taxonomy" id="1404245"/>
    <lineage>
        <taxon>Bacteria</taxon>
        <taxon>Bacillati</taxon>
        <taxon>Actinomycetota</taxon>
        <taxon>Actinomycetes</taxon>
        <taxon>Mycobacteriales</taxon>
        <taxon>Corynebacteriaceae</taxon>
        <taxon>Corynebacterium</taxon>
    </lineage>
</organism>
<dbReference type="OrthoDB" id="4406272at2"/>
<dbReference type="EMBL" id="CP006842">
    <property type="protein sequence ID" value="AHW63266.1"/>
    <property type="molecule type" value="Genomic_DNA"/>
</dbReference>
<protein>
    <submittedName>
        <fullName evidence="1">Uncharacterized protein</fullName>
    </submittedName>
</protein>
<reference evidence="1 2" key="1">
    <citation type="journal article" date="2015" name="Int. J. Syst. Evol. Microbiol.">
        <title>Revisiting Corynebacterium glyciniphilum (ex Kubota et al., 1972) sp. nov., nom. rev., isolated from putrefied banana.</title>
        <authorList>
            <person name="Al-Dilaimi A."/>
            <person name="Bednarz H."/>
            <person name="Lomker A."/>
            <person name="Niehaus K."/>
            <person name="Kalinowski J."/>
            <person name="Ruckert C."/>
        </authorList>
    </citation>
    <scope>NUCLEOTIDE SEQUENCE [LARGE SCALE GENOMIC DNA]</scope>
    <source>
        <strain evidence="1">AJ 3170</strain>
    </source>
</reference>
<dbReference type="Proteomes" id="UP000023703">
    <property type="component" value="Chromosome"/>
</dbReference>
<dbReference type="KEGG" id="cgy:CGLY_04090"/>
<proteinExistence type="predicted"/>
<evidence type="ECO:0000313" key="2">
    <source>
        <dbReference type="Proteomes" id="UP000023703"/>
    </source>
</evidence>